<dbReference type="PANTHER" id="PTHR20882">
    <property type="entry name" value="CYTOPLASMIC TRNA 2-THIOLATION PROTEIN 2"/>
    <property type="match status" value="1"/>
</dbReference>
<name>A0A2P6MSF9_9EUKA</name>
<feature type="region of interest" description="Disordered" evidence="4">
    <location>
        <begin position="1"/>
        <end position="24"/>
    </location>
</feature>
<keyword evidence="1 3" id="KW-0963">Cytoplasm</keyword>
<dbReference type="SUPFAM" id="SSF52402">
    <property type="entry name" value="Adenine nucleotide alpha hydrolases-like"/>
    <property type="match status" value="1"/>
</dbReference>
<dbReference type="Gene3D" id="3.40.50.620">
    <property type="entry name" value="HUPs"/>
    <property type="match status" value="1"/>
</dbReference>
<dbReference type="OrthoDB" id="25129at2759"/>
<dbReference type="GO" id="GO:0016783">
    <property type="term" value="F:sulfurtransferase activity"/>
    <property type="evidence" value="ECO:0007669"/>
    <property type="project" value="TreeGrafter"/>
</dbReference>
<dbReference type="HAMAP" id="MF_03054">
    <property type="entry name" value="CTU2"/>
    <property type="match status" value="1"/>
</dbReference>
<sequence length="425" mass="47353">MSEGGKFEDNSCGEVPPEEARRQADRLKKKISDICVKCRTEKSTLLFRKESICWPCYEDQIIRKFKTQLNATRKNKSQLEKVLIAFSGGPSSRALIHILNECILGRSNQASAFFEIGGIIHIDESGVTKPETAEEKEKLAQVAASYNIPYHSVPFGSIFNDSENPTQETNREKIEKLMQGCTTNTTREDIIFHMRNLLIANTARTLGYEKVLFGTSASRMATTLISLVCKGRGYNVAQEIGNNDTKYGDVQFGYPMRDFLGKEVSVYNHHKHLEDVFLPSLDTKTSDPKFSIDHLTESFIEGLQVDFSHTVHTLLRSSVKLTMPKIDQPMTCSICAASLLPSTTSQSIGGEGKEDSCCGENGCGGEEWLVVVANISDYVCGGCHRVMNEISPQVLPPYVQHNADRNGRSSRLRSQIEDYLLDDGE</sequence>
<dbReference type="PANTHER" id="PTHR20882:SF14">
    <property type="entry name" value="CYTOPLASMIC TRNA 2-THIOLATION PROTEIN 2"/>
    <property type="match status" value="1"/>
</dbReference>
<proteinExistence type="inferred from homology"/>
<accession>A0A2P6MSF9</accession>
<evidence type="ECO:0000313" key="6">
    <source>
        <dbReference type="Proteomes" id="UP000241769"/>
    </source>
</evidence>
<dbReference type="EMBL" id="MDYQ01000448">
    <property type="protein sequence ID" value="PRP74633.1"/>
    <property type="molecule type" value="Genomic_DNA"/>
</dbReference>
<evidence type="ECO:0000256" key="4">
    <source>
        <dbReference type="SAM" id="MobiDB-lite"/>
    </source>
</evidence>
<dbReference type="AlphaFoldDB" id="A0A2P6MSF9"/>
<evidence type="ECO:0000256" key="2">
    <source>
        <dbReference type="ARBA" id="ARBA00022694"/>
    </source>
</evidence>
<dbReference type="GO" id="GO:0000049">
    <property type="term" value="F:tRNA binding"/>
    <property type="evidence" value="ECO:0007669"/>
    <property type="project" value="InterPro"/>
</dbReference>
<dbReference type="GO" id="GO:0032447">
    <property type="term" value="P:protein urmylation"/>
    <property type="evidence" value="ECO:0007669"/>
    <property type="project" value="UniProtKB-UniRule"/>
</dbReference>
<protein>
    <recommendedName>
        <fullName evidence="3">Cytoplasmic tRNA 2-thiolation protein 2</fullName>
    </recommendedName>
</protein>
<dbReference type="GO" id="GO:0002143">
    <property type="term" value="P:tRNA wobble position uridine thiolation"/>
    <property type="evidence" value="ECO:0007669"/>
    <property type="project" value="TreeGrafter"/>
</dbReference>
<comment type="similarity">
    <text evidence="3">Belongs to the CTU2/NCS2 family.</text>
</comment>
<keyword evidence="6" id="KW-1185">Reference proteome</keyword>
<comment type="function">
    <text evidence="3">Plays a central role in 2-thiolation of mcm(5)S(2)U at tRNA wobble positions of tRNA(Lys), tRNA(Glu) and tRNA(Gln). May act by forming a heterodimer with NCS6/CTU1 that ligates sulfur from thiocarboxylated URM1 onto the uridine of tRNAs at wobble position.</text>
</comment>
<organism evidence="5 6">
    <name type="scientific">Planoprotostelium fungivorum</name>
    <dbReference type="NCBI Taxonomy" id="1890364"/>
    <lineage>
        <taxon>Eukaryota</taxon>
        <taxon>Amoebozoa</taxon>
        <taxon>Evosea</taxon>
        <taxon>Variosea</taxon>
        <taxon>Cavosteliida</taxon>
        <taxon>Cavosteliaceae</taxon>
        <taxon>Planoprotostelium</taxon>
    </lineage>
</organism>
<evidence type="ECO:0000313" key="5">
    <source>
        <dbReference type="EMBL" id="PRP74633.1"/>
    </source>
</evidence>
<dbReference type="InParanoid" id="A0A2P6MSF9"/>
<dbReference type="UniPathway" id="UPA00988"/>
<dbReference type="InterPro" id="IPR019407">
    <property type="entry name" value="CTU2"/>
</dbReference>
<comment type="pathway">
    <text evidence="3">tRNA modification; 5-methoxycarbonylmethyl-2-thiouridine-tRNA biosynthesis.</text>
</comment>
<gene>
    <name evidence="5" type="ORF">PROFUN_03555</name>
</gene>
<dbReference type="Pfam" id="PF10288">
    <property type="entry name" value="CTU2"/>
    <property type="match status" value="1"/>
</dbReference>
<dbReference type="GO" id="GO:0005829">
    <property type="term" value="C:cytosol"/>
    <property type="evidence" value="ECO:0007669"/>
    <property type="project" value="TreeGrafter"/>
</dbReference>
<comment type="subcellular location">
    <subcellularLocation>
        <location evidence="3">Cytoplasm</location>
    </subcellularLocation>
</comment>
<dbReference type="FunCoup" id="A0A2P6MSF9">
    <property type="interactions" value="484"/>
</dbReference>
<comment type="caution">
    <text evidence="5">The sequence shown here is derived from an EMBL/GenBank/DDBJ whole genome shotgun (WGS) entry which is preliminary data.</text>
</comment>
<reference evidence="5 6" key="1">
    <citation type="journal article" date="2018" name="Genome Biol. Evol.">
        <title>Multiple Roots of Fruiting Body Formation in Amoebozoa.</title>
        <authorList>
            <person name="Hillmann F."/>
            <person name="Forbes G."/>
            <person name="Novohradska S."/>
            <person name="Ferling I."/>
            <person name="Riege K."/>
            <person name="Groth M."/>
            <person name="Westermann M."/>
            <person name="Marz M."/>
            <person name="Spaller T."/>
            <person name="Winckler T."/>
            <person name="Schaap P."/>
            <person name="Glockner G."/>
        </authorList>
    </citation>
    <scope>NUCLEOTIDE SEQUENCE [LARGE SCALE GENOMIC DNA]</scope>
    <source>
        <strain evidence="5 6">Jena</strain>
    </source>
</reference>
<dbReference type="InterPro" id="IPR014729">
    <property type="entry name" value="Rossmann-like_a/b/a_fold"/>
</dbReference>
<dbReference type="STRING" id="1890364.A0A2P6MSF9"/>
<dbReference type="GO" id="GO:0016779">
    <property type="term" value="F:nucleotidyltransferase activity"/>
    <property type="evidence" value="ECO:0007669"/>
    <property type="project" value="UniProtKB-UniRule"/>
</dbReference>
<evidence type="ECO:0000256" key="1">
    <source>
        <dbReference type="ARBA" id="ARBA00022490"/>
    </source>
</evidence>
<keyword evidence="2 3" id="KW-0819">tRNA processing</keyword>
<dbReference type="Proteomes" id="UP000241769">
    <property type="component" value="Unassembled WGS sequence"/>
</dbReference>
<evidence type="ECO:0000256" key="3">
    <source>
        <dbReference type="HAMAP-Rule" id="MF_03054"/>
    </source>
</evidence>